<accession>A0AAD8L352</accession>
<feature type="region of interest" description="Disordered" evidence="1">
    <location>
        <begin position="50"/>
        <end position="70"/>
    </location>
</feature>
<feature type="compositionally biased region" description="Basic residues" evidence="1">
    <location>
        <begin position="60"/>
        <end position="69"/>
    </location>
</feature>
<feature type="domain" description="VQ" evidence="2">
    <location>
        <begin position="72"/>
        <end position="92"/>
    </location>
</feature>
<gene>
    <name evidence="3" type="ORF">QVD17_13179</name>
</gene>
<dbReference type="Pfam" id="PF05678">
    <property type="entry name" value="VQ"/>
    <property type="match status" value="1"/>
</dbReference>
<evidence type="ECO:0000313" key="4">
    <source>
        <dbReference type="Proteomes" id="UP001229421"/>
    </source>
</evidence>
<evidence type="ECO:0000256" key="1">
    <source>
        <dbReference type="SAM" id="MobiDB-lite"/>
    </source>
</evidence>
<reference evidence="3" key="1">
    <citation type="journal article" date="2023" name="bioRxiv">
        <title>Improved chromosome-level genome assembly for marigold (Tagetes erecta).</title>
        <authorList>
            <person name="Jiang F."/>
            <person name="Yuan L."/>
            <person name="Wang S."/>
            <person name="Wang H."/>
            <person name="Xu D."/>
            <person name="Wang A."/>
            <person name="Fan W."/>
        </authorList>
    </citation>
    <scope>NUCLEOTIDE SEQUENCE</scope>
    <source>
        <strain evidence="3">WSJ</strain>
        <tissue evidence="3">Leaf</tissue>
    </source>
</reference>
<organism evidence="3 4">
    <name type="scientific">Tagetes erecta</name>
    <name type="common">African marigold</name>
    <dbReference type="NCBI Taxonomy" id="13708"/>
    <lineage>
        <taxon>Eukaryota</taxon>
        <taxon>Viridiplantae</taxon>
        <taxon>Streptophyta</taxon>
        <taxon>Embryophyta</taxon>
        <taxon>Tracheophyta</taxon>
        <taxon>Spermatophyta</taxon>
        <taxon>Magnoliopsida</taxon>
        <taxon>eudicotyledons</taxon>
        <taxon>Gunneridae</taxon>
        <taxon>Pentapetalae</taxon>
        <taxon>asterids</taxon>
        <taxon>campanulids</taxon>
        <taxon>Asterales</taxon>
        <taxon>Asteraceae</taxon>
        <taxon>Asteroideae</taxon>
        <taxon>Heliantheae alliance</taxon>
        <taxon>Tageteae</taxon>
        <taxon>Tagetes</taxon>
    </lineage>
</organism>
<protein>
    <recommendedName>
        <fullName evidence="2">VQ domain-containing protein</fullName>
    </recommendedName>
</protein>
<name>A0AAD8L352_TARER</name>
<dbReference type="EMBL" id="JAUHHV010000003">
    <property type="protein sequence ID" value="KAK1430450.1"/>
    <property type="molecule type" value="Genomic_DNA"/>
</dbReference>
<dbReference type="InterPro" id="IPR008889">
    <property type="entry name" value="VQ"/>
</dbReference>
<keyword evidence="4" id="KW-1185">Reference proteome</keyword>
<comment type="caution">
    <text evidence="3">The sequence shown here is derived from an EMBL/GenBank/DDBJ whole genome shotgun (WGS) entry which is preliminary data.</text>
</comment>
<evidence type="ECO:0000313" key="3">
    <source>
        <dbReference type="EMBL" id="KAK1430450.1"/>
    </source>
</evidence>
<evidence type="ECO:0000259" key="2">
    <source>
        <dbReference type="Pfam" id="PF05678"/>
    </source>
</evidence>
<dbReference type="InterPro" id="IPR039609">
    <property type="entry name" value="VQ_15/22"/>
</dbReference>
<proteinExistence type="predicted"/>
<dbReference type="AlphaFoldDB" id="A0AAD8L352"/>
<sequence>MATSNNDWLQIYQNNLAGPTHTTALRWPGDVTDATTVTTTATTATSGVSNQLGRVTRPNNPRRRTRASRKTPTTLLNTDTTNFRAMVQQFTGGNFCSGVVGSTGGGGSMGFMAAPAAIPSRQPLVSYDSNSSGFNYYGMGSAISSSSGVGSYSMEFRQPQHQHYYTVMADNGGAGGGGDQQHGFVQRI</sequence>
<dbReference type="PANTHER" id="PTHR33179">
    <property type="entry name" value="VQ MOTIF-CONTAINING PROTEIN"/>
    <property type="match status" value="1"/>
</dbReference>
<dbReference type="Proteomes" id="UP001229421">
    <property type="component" value="Unassembled WGS sequence"/>
</dbReference>
<dbReference type="PANTHER" id="PTHR33179:SF29">
    <property type="entry name" value="OS06G0666400 PROTEIN"/>
    <property type="match status" value="1"/>
</dbReference>